<dbReference type="InterPro" id="IPR008271">
    <property type="entry name" value="Ser/Thr_kinase_AS"/>
</dbReference>
<dbReference type="GO" id="GO:0004674">
    <property type="term" value="F:protein serine/threonine kinase activity"/>
    <property type="evidence" value="ECO:0007669"/>
    <property type="project" value="UniProtKB-KW"/>
</dbReference>
<dbReference type="SUPFAM" id="SSF81901">
    <property type="entry name" value="HCP-like"/>
    <property type="match status" value="3"/>
</dbReference>
<keyword evidence="2 4" id="KW-0547">Nucleotide-binding</keyword>
<evidence type="ECO:0000256" key="4">
    <source>
        <dbReference type="PROSITE-ProRule" id="PRU10141"/>
    </source>
</evidence>
<dbReference type="InterPro" id="IPR051681">
    <property type="entry name" value="Ser/Thr_Kinases-Pseudokinases"/>
</dbReference>
<dbReference type="SUPFAM" id="SSF56112">
    <property type="entry name" value="Protein kinase-like (PK-like)"/>
    <property type="match status" value="1"/>
</dbReference>
<dbReference type="SMART" id="SM00220">
    <property type="entry name" value="S_TKc"/>
    <property type="match status" value="1"/>
</dbReference>
<dbReference type="PANTHER" id="PTHR44329:SF298">
    <property type="entry name" value="MIXED LINEAGE KINASE DOMAIN-LIKE PROTEIN"/>
    <property type="match status" value="1"/>
</dbReference>
<dbReference type="InterPro" id="IPR000719">
    <property type="entry name" value="Prot_kinase_dom"/>
</dbReference>
<dbReference type="PANTHER" id="PTHR44329">
    <property type="entry name" value="SERINE/THREONINE-PROTEIN KINASE TNNI3K-RELATED"/>
    <property type="match status" value="1"/>
</dbReference>
<dbReference type="Pfam" id="PF07714">
    <property type="entry name" value="PK_Tyr_Ser-Thr"/>
    <property type="match status" value="1"/>
</dbReference>
<comment type="caution">
    <text evidence="6">The sequence shown here is derived from an EMBL/GenBank/DDBJ whole genome shotgun (WGS) entry which is preliminary data.</text>
</comment>
<dbReference type="Pfam" id="PF08238">
    <property type="entry name" value="Sel1"/>
    <property type="match status" value="8"/>
</dbReference>
<keyword evidence="3 4" id="KW-0067">ATP-binding</keyword>
<dbReference type="GO" id="GO:0005524">
    <property type="term" value="F:ATP binding"/>
    <property type="evidence" value="ECO:0007669"/>
    <property type="project" value="UniProtKB-UniRule"/>
</dbReference>
<dbReference type="InterPro" id="IPR011009">
    <property type="entry name" value="Kinase-like_dom_sf"/>
</dbReference>
<dbReference type="InterPro" id="IPR006597">
    <property type="entry name" value="Sel1-like"/>
</dbReference>
<dbReference type="PROSITE" id="PS00108">
    <property type="entry name" value="PROTEIN_KINASE_ST"/>
    <property type="match status" value="1"/>
</dbReference>
<dbReference type="Gene3D" id="1.10.510.10">
    <property type="entry name" value="Transferase(Phosphotransferase) domain 1"/>
    <property type="match status" value="1"/>
</dbReference>
<name>A0A9P6QK15_9FUNG</name>
<evidence type="ECO:0000313" key="7">
    <source>
        <dbReference type="Proteomes" id="UP000807716"/>
    </source>
</evidence>
<protein>
    <recommendedName>
        <fullName evidence="5">Protein kinase domain-containing protein</fullName>
    </recommendedName>
</protein>
<evidence type="ECO:0000313" key="6">
    <source>
        <dbReference type="EMBL" id="KAG0269124.1"/>
    </source>
</evidence>
<gene>
    <name evidence="6" type="ORF">DFQ27_004697</name>
</gene>
<feature type="domain" description="Protein kinase" evidence="5">
    <location>
        <begin position="15"/>
        <end position="272"/>
    </location>
</feature>
<dbReference type="PROSITE" id="PS50011">
    <property type="entry name" value="PROTEIN_KINASE_DOM"/>
    <property type="match status" value="1"/>
</dbReference>
<evidence type="ECO:0000259" key="5">
    <source>
        <dbReference type="PROSITE" id="PS50011"/>
    </source>
</evidence>
<evidence type="ECO:0000256" key="2">
    <source>
        <dbReference type="ARBA" id="ARBA00022741"/>
    </source>
</evidence>
<dbReference type="Proteomes" id="UP000807716">
    <property type="component" value="Unassembled WGS sequence"/>
</dbReference>
<dbReference type="Gene3D" id="1.25.40.10">
    <property type="entry name" value="Tetratricopeptide repeat domain"/>
    <property type="match status" value="4"/>
</dbReference>
<dbReference type="PROSITE" id="PS00107">
    <property type="entry name" value="PROTEIN_KINASE_ATP"/>
    <property type="match status" value="1"/>
</dbReference>
<keyword evidence="1" id="KW-0418">Kinase</keyword>
<feature type="non-terminal residue" evidence="6">
    <location>
        <position position="1"/>
    </location>
</feature>
<dbReference type="PRINTS" id="PR00109">
    <property type="entry name" value="TYRKINASE"/>
</dbReference>
<dbReference type="SMART" id="SM00671">
    <property type="entry name" value="SEL1"/>
    <property type="match status" value="7"/>
</dbReference>
<sequence>TTPSQDCWHPQCLDLILGDEIGSGASAKVFIGHWRGLRVAVKEWTVADGDGIILHEIELHKRLRHDNIIQFLEAGLVDGTRNVMVTAFAKHGNLSQVLQGYRLGVKLDWAIKTKMGGEIASALVYLHAMGIIHRDLKCANVLVNAHLEARLCDFGHALDTNSPACSSSSSHRLARPVGTSRWWAPELMRDFTSHSTASDMYALGMVLWEMAADGMEPFKHLISPYFAQHVLSGGRETIPEGTPDDFSWWIQRCWKENPADRPKADEMVHVEISGFGALARNGWSTLSVSKTTIRHKSLLPPPSPPSAGSLMKGVADETMSPARAKSIRRRGRHWIRSDLTAIGEWGMTEVMSIYLPGLSDQCLAYVAEAVNGNRSAQLTLGRWRLYGAEGLPINHKEAHHWLNLAAKEPHGLASASRLLSALYERGVGVIADPNQAFQFLIQAAQQGDLRSQLEVSARYRTSHHDISSTTTTNSWAPCDAATAAFEWMYRAAESGAAVAEYGLGWHYEYGFGVVADQAEATRLYHQAAKKGDRQAQNRLGWLHQVGQGGGGVAVVQHNIETAVNFYREAAAQGHVEAHFRLYALYARGYRRCGRCHRHSLETRLHQQLRKYRRQTLNALSGSTAAAASTSTISTSTSASSPSPAAVAATNTFCHLNQLDHIRRRAAMNDPVALFDLGQIYEHGDDGLYLLQPDDLKACELYKRAVQLKHVPAFRALGALYLSGRLGHEAYQEAQAMLIYAADRGDVQAMTWLAWSLLLKEGEVSTKPSAVAAVAAAAVADIDDENMGTIDAKYQQAEDVNGAIHWLIRAASQAEPIALATLGRLYDRGEAGLAKDPERARSYYLQAARSGNPTAQIWLSKTYASAGDGGGDGDGDAWNWEELAEHWFAVASQQ</sequence>
<accession>A0A9P6QK15</accession>
<feature type="binding site" evidence="4">
    <location>
        <position position="42"/>
    </location>
    <ligand>
        <name>ATP</name>
        <dbReference type="ChEBI" id="CHEBI:30616"/>
    </ligand>
</feature>
<reference evidence="6" key="1">
    <citation type="journal article" date="2020" name="Fungal Divers.">
        <title>Resolving the Mortierellaceae phylogeny through synthesis of multi-gene phylogenetics and phylogenomics.</title>
        <authorList>
            <person name="Vandepol N."/>
            <person name="Liber J."/>
            <person name="Desiro A."/>
            <person name="Na H."/>
            <person name="Kennedy M."/>
            <person name="Barry K."/>
            <person name="Grigoriev I.V."/>
            <person name="Miller A.N."/>
            <person name="O'Donnell K."/>
            <person name="Stajich J.E."/>
            <person name="Bonito G."/>
        </authorList>
    </citation>
    <scope>NUCLEOTIDE SEQUENCE</scope>
    <source>
        <strain evidence="6">BC1065</strain>
    </source>
</reference>
<dbReference type="InterPro" id="IPR017441">
    <property type="entry name" value="Protein_kinase_ATP_BS"/>
</dbReference>
<proteinExistence type="predicted"/>
<keyword evidence="7" id="KW-1185">Reference proteome</keyword>
<dbReference type="EMBL" id="JAAAJB010000033">
    <property type="protein sequence ID" value="KAG0269124.1"/>
    <property type="molecule type" value="Genomic_DNA"/>
</dbReference>
<dbReference type="OrthoDB" id="4062651at2759"/>
<organism evidence="6 7">
    <name type="scientific">Actinomortierella ambigua</name>
    <dbReference type="NCBI Taxonomy" id="1343610"/>
    <lineage>
        <taxon>Eukaryota</taxon>
        <taxon>Fungi</taxon>
        <taxon>Fungi incertae sedis</taxon>
        <taxon>Mucoromycota</taxon>
        <taxon>Mortierellomycotina</taxon>
        <taxon>Mortierellomycetes</taxon>
        <taxon>Mortierellales</taxon>
        <taxon>Mortierellaceae</taxon>
        <taxon>Actinomortierella</taxon>
    </lineage>
</organism>
<evidence type="ECO:0000256" key="1">
    <source>
        <dbReference type="ARBA" id="ARBA00022527"/>
    </source>
</evidence>
<evidence type="ECO:0000256" key="3">
    <source>
        <dbReference type="ARBA" id="ARBA00022840"/>
    </source>
</evidence>
<dbReference type="AlphaFoldDB" id="A0A9P6QK15"/>
<dbReference type="InterPro" id="IPR011990">
    <property type="entry name" value="TPR-like_helical_dom_sf"/>
</dbReference>
<keyword evidence="1" id="KW-0808">Transferase</keyword>
<keyword evidence="1" id="KW-0723">Serine/threonine-protein kinase</keyword>
<dbReference type="InterPro" id="IPR001245">
    <property type="entry name" value="Ser-Thr/Tyr_kinase_cat_dom"/>
</dbReference>